<evidence type="ECO:0000256" key="2">
    <source>
        <dbReference type="ARBA" id="ARBA00012438"/>
    </source>
</evidence>
<dbReference type="EMBL" id="JAGSHT010000034">
    <property type="protein sequence ID" value="MBZ2199719.1"/>
    <property type="molecule type" value="Genomic_DNA"/>
</dbReference>
<sequence length="332" mass="34818">MVLAAARLSRWSIVLAAAPLLSAIVFGSLMMTSLVALAAVAWILAPRDPLRSIAAGGLAIAVVWGLLPISTLFAGPGGAGRGGDLRSLLILTAAIVIGWVGISIIAAGWRVAVRLREARAIRRHAIQVEIRASERARLARDLHDVVAHHVSLVAVRAESAPYTHPAIDPVAREVLADIATDARAAMGELRQVLAVLQRSEDVVELAPQPTVADIDILVADARAAGQVVEVKGQWGPVTAAAGYVLYRATQEALTNARRHASAAPVTLRRDRRGDVLGLTVTNPVDPLADAGAPGRGLIGMRERVESLGGSLDTQTADGTFTLRVIIPVDSDS</sequence>
<comment type="caution">
    <text evidence="11">The sequence shown here is derived from an EMBL/GenBank/DDBJ whole genome shotgun (WGS) entry which is preliminary data.</text>
</comment>
<evidence type="ECO:0000256" key="7">
    <source>
        <dbReference type="ARBA" id="ARBA00022840"/>
    </source>
</evidence>
<keyword evidence="3" id="KW-0597">Phosphoprotein</keyword>
<evidence type="ECO:0000256" key="6">
    <source>
        <dbReference type="ARBA" id="ARBA00022777"/>
    </source>
</evidence>
<evidence type="ECO:0000256" key="9">
    <source>
        <dbReference type="SAM" id="Phobius"/>
    </source>
</evidence>
<feature type="transmembrane region" description="Helical" evidence="9">
    <location>
        <begin position="52"/>
        <end position="75"/>
    </location>
</feature>
<keyword evidence="9" id="KW-0812">Transmembrane</keyword>
<dbReference type="SUPFAM" id="SSF55874">
    <property type="entry name" value="ATPase domain of HSP90 chaperone/DNA topoisomerase II/histidine kinase"/>
    <property type="match status" value="1"/>
</dbReference>
<dbReference type="EC" id="2.7.13.3" evidence="2"/>
<dbReference type="Pfam" id="PF07730">
    <property type="entry name" value="HisKA_3"/>
    <property type="match status" value="1"/>
</dbReference>
<evidence type="ECO:0000256" key="5">
    <source>
        <dbReference type="ARBA" id="ARBA00022741"/>
    </source>
</evidence>
<evidence type="ECO:0000313" key="12">
    <source>
        <dbReference type="Proteomes" id="UP000826651"/>
    </source>
</evidence>
<dbReference type="InterPro" id="IPR036890">
    <property type="entry name" value="HATPase_C_sf"/>
</dbReference>
<dbReference type="InterPro" id="IPR011712">
    <property type="entry name" value="Sig_transdc_His_kin_sub3_dim/P"/>
</dbReference>
<evidence type="ECO:0000313" key="11">
    <source>
        <dbReference type="EMBL" id="MBZ2199719.1"/>
    </source>
</evidence>
<dbReference type="PANTHER" id="PTHR24421">
    <property type="entry name" value="NITRATE/NITRITE SENSOR PROTEIN NARX-RELATED"/>
    <property type="match status" value="1"/>
</dbReference>
<organism evidence="11 12">
    <name type="scientific">Occultella gossypii</name>
    <dbReference type="NCBI Taxonomy" id="2800820"/>
    <lineage>
        <taxon>Bacteria</taxon>
        <taxon>Bacillati</taxon>
        <taxon>Actinomycetota</taxon>
        <taxon>Actinomycetes</taxon>
        <taxon>Micrococcales</taxon>
        <taxon>Ruaniaceae</taxon>
        <taxon>Occultella</taxon>
    </lineage>
</organism>
<keyword evidence="8" id="KW-0902">Two-component regulatory system</keyword>
<keyword evidence="9" id="KW-1133">Transmembrane helix</keyword>
<evidence type="ECO:0000256" key="1">
    <source>
        <dbReference type="ARBA" id="ARBA00000085"/>
    </source>
</evidence>
<keyword evidence="6" id="KW-0418">Kinase</keyword>
<dbReference type="Gene3D" id="1.20.5.1930">
    <property type="match status" value="1"/>
</dbReference>
<keyword evidence="9" id="KW-0472">Membrane</keyword>
<keyword evidence="7" id="KW-0067">ATP-binding</keyword>
<protein>
    <recommendedName>
        <fullName evidence="2">histidine kinase</fullName>
        <ecNumber evidence="2">2.7.13.3</ecNumber>
    </recommendedName>
</protein>
<dbReference type="InterPro" id="IPR050482">
    <property type="entry name" value="Sensor_HK_TwoCompSys"/>
</dbReference>
<keyword evidence="5" id="KW-0547">Nucleotide-binding</keyword>
<gene>
    <name evidence="11" type="ORF">KCQ71_26495</name>
</gene>
<name>A0ABS7SIM2_9MICO</name>
<dbReference type="Gene3D" id="3.30.565.10">
    <property type="entry name" value="Histidine kinase-like ATPase, C-terminal domain"/>
    <property type="match status" value="1"/>
</dbReference>
<proteinExistence type="predicted"/>
<evidence type="ECO:0000256" key="3">
    <source>
        <dbReference type="ARBA" id="ARBA00022553"/>
    </source>
</evidence>
<evidence type="ECO:0000256" key="8">
    <source>
        <dbReference type="ARBA" id="ARBA00023012"/>
    </source>
</evidence>
<dbReference type="PANTHER" id="PTHR24421:SF10">
    <property type="entry name" value="NITRATE_NITRITE SENSOR PROTEIN NARQ"/>
    <property type="match status" value="1"/>
</dbReference>
<feature type="transmembrane region" description="Helical" evidence="9">
    <location>
        <begin position="20"/>
        <end position="45"/>
    </location>
</feature>
<dbReference type="RefSeq" id="WP_223411693.1">
    <property type="nucleotide sequence ID" value="NZ_JAGSHT010000034.1"/>
</dbReference>
<reference evidence="11 12" key="1">
    <citation type="submission" date="2021-04" db="EMBL/GenBank/DDBJ databases">
        <title>Ruania sp. nov., isolated from sandy soil of mangrove forest.</title>
        <authorList>
            <person name="Ge X."/>
            <person name="Huang R."/>
            <person name="Liu W."/>
        </authorList>
    </citation>
    <scope>NUCLEOTIDE SEQUENCE [LARGE SCALE GENOMIC DNA]</scope>
    <source>
        <strain evidence="11 12">N2-46</strain>
    </source>
</reference>
<evidence type="ECO:0000259" key="10">
    <source>
        <dbReference type="Pfam" id="PF07730"/>
    </source>
</evidence>
<dbReference type="Proteomes" id="UP000826651">
    <property type="component" value="Unassembled WGS sequence"/>
</dbReference>
<keyword evidence="4" id="KW-0808">Transferase</keyword>
<comment type="catalytic activity">
    <reaction evidence="1">
        <text>ATP + protein L-histidine = ADP + protein N-phospho-L-histidine.</text>
        <dbReference type="EC" id="2.7.13.3"/>
    </reaction>
</comment>
<feature type="transmembrane region" description="Helical" evidence="9">
    <location>
        <begin position="87"/>
        <end position="113"/>
    </location>
</feature>
<feature type="domain" description="Signal transduction histidine kinase subgroup 3 dimerisation and phosphoacceptor" evidence="10">
    <location>
        <begin position="134"/>
        <end position="199"/>
    </location>
</feature>
<dbReference type="CDD" id="cd16917">
    <property type="entry name" value="HATPase_UhpB-NarQ-NarX-like"/>
    <property type="match status" value="1"/>
</dbReference>
<evidence type="ECO:0000256" key="4">
    <source>
        <dbReference type="ARBA" id="ARBA00022679"/>
    </source>
</evidence>
<keyword evidence="12" id="KW-1185">Reference proteome</keyword>
<accession>A0ABS7SIM2</accession>